<accession>A0A645CHK0</accession>
<dbReference type="InterPro" id="IPR002347">
    <property type="entry name" value="SDR_fam"/>
</dbReference>
<dbReference type="EMBL" id="VSSQ01027242">
    <property type="protein sequence ID" value="MPM76378.1"/>
    <property type="molecule type" value="Genomic_DNA"/>
</dbReference>
<sequence>MRGFAGDFRSSAEVAECLGQALEFLGGIDILVNNAGMQVRHPCEDFPLEDFEAVLRVNLLSAFQAAQLAGREMLRQGRGKIINIASMLSFFGGYTVPAYAASKGAIAQLTKSLSNEWAGRGVQVNAIAPGYFATDNTEAIRQNPVRNQEILSRIPAGRWGTPEDLAGALLFLSSSASDYVSGAILPVDGGFMGR</sequence>
<dbReference type="PANTHER" id="PTHR42760">
    <property type="entry name" value="SHORT-CHAIN DEHYDROGENASES/REDUCTASES FAMILY MEMBER"/>
    <property type="match status" value="1"/>
</dbReference>
<comment type="caution">
    <text evidence="3">The sequence shown here is derived from an EMBL/GenBank/DDBJ whole genome shotgun (WGS) entry which is preliminary data.</text>
</comment>
<dbReference type="SUPFAM" id="SSF51735">
    <property type="entry name" value="NAD(P)-binding Rossmann-fold domains"/>
    <property type="match status" value="1"/>
</dbReference>
<dbReference type="Pfam" id="PF13561">
    <property type="entry name" value="adh_short_C2"/>
    <property type="match status" value="1"/>
</dbReference>
<evidence type="ECO:0000313" key="3">
    <source>
        <dbReference type="EMBL" id="MPM76378.1"/>
    </source>
</evidence>
<protein>
    <submittedName>
        <fullName evidence="3">2-dehydro-3-deoxy-D-gluconate 5-dehydrogenase</fullName>
        <ecNumber evidence="3">1.1.1.127</ecNumber>
    </submittedName>
</protein>
<keyword evidence="2 3" id="KW-0560">Oxidoreductase</keyword>
<dbReference type="AlphaFoldDB" id="A0A645CHK0"/>
<name>A0A645CHK0_9ZZZZ</name>
<dbReference type="InterPro" id="IPR036291">
    <property type="entry name" value="NAD(P)-bd_dom_sf"/>
</dbReference>
<evidence type="ECO:0000256" key="2">
    <source>
        <dbReference type="ARBA" id="ARBA00023002"/>
    </source>
</evidence>
<dbReference type="PROSITE" id="PS00061">
    <property type="entry name" value="ADH_SHORT"/>
    <property type="match status" value="1"/>
</dbReference>
<dbReference type="PRINTS" id="PR00080">
    <property type="entry name" value="SDRFAMILY"/>
</dbReference>
<evidence type="ECO:0000256" key="1">
    <source>
        <dbReference type="ARBA" id="ARBA00006484"/>
    </source>
</evidence>
<gene>
    <name evidence="3" type="primary">kduD_22</name>
    <name evidence="3" type="ORF">SDC9_123376</name>
</gene>
<reference evidence="3" key="1">
    <citation type="submission" date="2019-08" db="EMBL/GenBank/DDBJ databases">
        <authorList>
            <person name="Kucharzyk K."/>
            <person name="Murdoch R.W."/>
            <person name="Higgins S."/>
            <person name="Loffler F."/>
        </authorList>
    </citation>
    <scope>NUCLEOTIDE SEQUENCE</scope>
</reference>
<dbReference type="PRINTS" id="PR00081">
    <property type="entry name" value="GDHRDH"/>
</dbReference>
<proteinExistence type="inferred from homology"/>
<dbReference type="GO" id="GO:0047001">
    <property type="term" value="F:2-dehydro-3-deoxy-D-gluconate 5-dehydrogenase activity"/>
    <property type="evidence" value="ECO:0007669"/>
    <property type="project" value="UniProtKB-EC"/>
</dbReference>
<comment type="similarity">
    <text evidence="1">Belongs to the short-chain dehydrogenases/reductases (SDR) family.</text>
</comment>
<dbReference type="Gene3D" id="3.40.50.720">
    <property type="entry name" value="NAD(P)-binding Rossmann-like Domain"/>
    <property type="match status" value="1"/>
</dbReference>
<dbReference type="PANTHER" id="PTHR42760:SF5">
    <property type="entry name" value="2-DEHYDRO-3-DEOXY-D-GLUCONATE 5-DEHYDROGENASE"/>
    <property type="match status" value="1"/>
</dbReference>
<dbReference type="EC" id="1.1.1.127" evidence="3"/>
<dbReference type="InterPro" id="IPR020904">
    <property type="entry name" value="Sc_DH/Rdtase_CS"/>
</dbReference>
<organism evidence="3">
    <name type="scientific">bioreactor metagenome</name>
    <dbReference type="NCBI Taxonomy" id="1076179"/>
    <lineage>
        <taxon>unclassified sequences</taxon>
        <taxon>metagenomes</taxon>
        <taxon>ecological metagenomes</taxon>
    </lineage>
</organism>